<gene>
    <name evidence="1" type="ORF">CUJ86_06735</name>
</gene>
<sequence>MTNTGRGRTAFVDLEFGYAYGTHRCISMPIEAGVVVYDHSEDRPIFGGWECREDLEVEIWQNRTDALGRRTGVSTHVANPGRRKIMSPYDPRHRLKREGWRRARRSASALFDELSGFMEDLCRQERPTAFCFFARGLECRALKQAGFDLSPYPCSDIQQDVGATLGLKDLISLDRAACMIGFAHEGAAIRSHHHRYPVPPRFSPYIMPHRAVGDAARIFLLHREYSSDRGRFCRSAEAYAAACGNGGDHSETSHRPSA</sequence>
<dbReference type="Proteomes" id="UP000292580">
    <property type="component" value="Unassembled WGS sequence"/>
</dbReference>
<name>A0A483CY32_9EURY</name>
<evidence type="ECO:0000313" key="1">
    <source>
        <dbReference type="EMBL" id="TAJ44969.1"/>
    </source>
</evidence>
<evidence type="ECO:0000313" key="2">
    <source>
        <dbReference type="Proteomes" id="UP000292580"/>
    </source>
</evidence>
<protein>
    <submittedName>
        <fullName evidence="1">Uncharacterized protein</fullName>
    </submittedName>
</protein>
<organism evidence="1 2">
    <name type="scientific">Methanofollis fontis</name>
    <dbReference type="NCBI Taxonomy" id="2052832"/>
    <lineage>
        <taxon>Archaea</taxon>
        <taxon>Methanobacteriati</taxon>
        <taxon>Methanobacteriota</taxon>
        <taxon>Stenosarchaea group</taxon>
        <taxon>Methanomicrobia</taxon>
        <taxon>Methanomicrobiales</taxon>
        <taxon>Methanomicrobiaceae</taxon>
        <taxon>Methanofollis</taxon>
    </lineage>
</organism>
<dbReference type="OrthoDB" id="106340at2157"/>
<dbReference type="RefSeq" id="WP_130646783.1">
    <property type="nucleotide sequence ID" value="NZ_PGCL01000002.1"/>
</dbReference>
<comment type="caution">
    <text evidence="1">The sequence shown here is derived from an EMBL/GenBank/DDBJ whole genome shotgun (WGS) entry which is preliminary data.</text>
</comment>
<reference evidence="1 2" key="1">
    <citation type="submission" date="2017-11" db="EMBL/GenBank/DDBJ databases">
        <title>Isolation and Characterization of Methanofollis Species from Methane Seep Offshore SW Taiwan.</title>
        <authorList>
            <person name="Teng N.-H."/>
            <person name="Lai M.-C."/>
            <person name="Chen S.-C."/>
        </authorList>
    </citation>
    <scope>NUCLEOTIDE SEQUENCE [LARGE SCALE GENOMIC DNA]</scope>
    <source>
        <strain evidence="1 2">FWC-SCC2</strain>
    </source>
</reference>
<keyword evidence="2" id="KW-1185">Reference proteome</keyword>
<dbReference type="EMBL" id="PGCL01000002">
    <property type="protein sequence ID" value="TAJ44969.1"/>
    <property type="molecule type" value="Genomic_DNA"/>
</dbReference>
<dbReference type="AlphaFoldDB" id="A0A483CY32"/>
<accession>A0A483CY32</accession>
<proteinExistence type="predicted"/>